<dbReference type="EMBL" id="WUYX01000045">
    <property type="protein sequence ID" value="MXV63326.1"/>
    <property type="molecule type" value="Genomic_DNA"/>
</dbReference>
<keyword evidence="2" id="KW-1185">Reference proteome</keyword>
<dbReference type="Proteomes" id="UP000434101">
    <property type="component" value="Unassembled WGS sequence"/>
</dbReference>
<protein>
    <submittedName>
        <fullName evidence="1">Uncharacterized protein</fullName>
    </submittedName>
</protein>
<reference evidence="1 2" key="1">
    <citation type="submission" date="2020-01" db="EMBL/GenBank/DDBJ databases">
        <title>Natronorubrum sp. JWXQ-INN 674 isolated from Inner Mongolia Autonomous Region of China.</title>
        <authorList>
            <person name="Xue Q."/>
        </authorList>
    </citation>
    <scope>NUCLEOTIDE SEQUENCE [LARGE SCALE GENOMIC DNA]</scope>
    <source>
        <strain evidence="1 2">JWXQ-INN-674</strain>
    </source>
</reference>
<evidence type="ECO:0000313" key="2">
    <source>
        <dbReference type="Proteomes" id="UP000434101"/>
    </source>
</evidence>
<proteinExistence type="predicted"/>
<dbReference type="AlphaFoldDB" id="A0A6B0VQQ1"/>
<name>A0A6B0VQQ1_9EURY</name>
<accession>A0A6B0VQQ1</accession>
<gene>
    <name evidence="1" type="ORF">GS429_14880</name>
</gene>
<comment type="caution">
    <text evidence="1">The sequence shown here is derived from an EMBL/GenBank/DDBJ whole genome shotgun (WGS) entry which is preliminary data.</text>
</comment>
<organism evidence="1 2">
    <name type="scientific">Natronorubrum halalkaliphilum</name>
    <dbReference type="NCBI Taxonomy" id="2691917"/>
    <lineage>
        <taxon>Archaea</taxon>
        <taxon>Methanobacteriati</taxon>
        <taxon>Methanobacteriota</taxon>
        <taxon>Stenosarchaea group</taxon>
        <taxon>Halobacteria</taxon>
        <taxon>Halobacteriales</taxon>
        <taxon>Natrialbaceae</taxon>
        <taxon>Natronorubrum</taxon>
    </lineage>
</organism>
<evidence type="ECO:0000313" key="1">
    <source>
        <dbReference type="EMBL" id="MXV63326.1"/>
    </source>
</evidence>
<sequence>MQCTPRILPAPWTVRYRFAAPRSYSRCPVGFELPSHGGRCADIGATGSQCTPGRTAVVRSVCEQFQLLL</sequence>